<reference evidence="1" key="1">
    <citation type="submission" date="2022-08" db="UniProtKB">
        <authorList>
            <consortium name="EnsemblMetazoa"/>
        </authorList>
    </citation>
    <scope>IDENTIFICATION</scope>
    <source>
        <strain evidence="1">05x7-T-G4-1.051#20</strain>
    </source>
</reference>
<protein>
    <submittedName>
        <fullName evidence="1">Uncharacterized protein</fullName>
    </submittedName>
</protein>
<name>A0A8W8KDW8_MAGGI</name>
<dbReference type="AlphaFoldDB" id="A0A8W8KDW8"/>
<evidence type="ECO:0000313" key="1">
    <source>
        <dbReference type="EnsemblMetazoa" id="G23190.196:cds"/>
    </source>
</evidence>
<proteinExistence type="predicted"/>
<keyword evidence="2" id="KW-1185">Reference proteome</keyword>
<dbReference type="EnsemblMetazoa" id="G23190.196">
    <property type="protein sequence ID" value="G23190.196:cds"/>
    <property type="gene ID" value="G23190"/>
</dbReference>
<evidence type="ECO:0000313" key="2">
    <source>
        <dbReference type="Proteomes" id="UP000005408"/>
    </source>
</evidence>
<organism evidence="1 2">
    <name type="scientific">Magallana gigas</name>
    <name type="common">Pacific oyster</name>
    <name type="synonym">Crassostrea gigas</name>
    <dbReference type="NCBI Taxonomy" id="29159"/>
    <lineage>
        <taxon>Eukaryota</taxon>
        <taxon>Metazoa</taxon>
        <taxon>Spiralia</taxon>
        <taxon>Lophotrochozoa</taxon>
        <taxon>Mollusca</taxon>
        <taxon>Bivalvia</taxon>
        <taxon>Autobranchia</taxon>
        <taxon>Pteriomorphia</taxon>
        <taxon>Ostreida</taxon>
        <taxon>Ostreoidea</taxon>
        <taxon>Ostreidae</taxon>
        <taxon>Magallana</taxon>
    </lineage>
</organism>
<accession>A0A8W8KDW8</accession>
<sequence length="300" mass="34640">MLLITPGDSYLSSRSYSRRGFSVPRFYDDTYVPRYVPSRQFLDTTGEENSIRKSVNRELMLTSHFVDDAYDLASSSHKRDEEVLKHASQAIVDTELYHNPRAAVASRRARSQPPQPLQVTQSVYRARASVPPRGASPPPRSYVRRANREVVVVYRPRRASVSEADFRKPVVTAGWRYPRAYYTPVAYPVRGYVPRRKFFVDALRGVDTRSHYAYGSSALTLPMFSRLYYPTLYNDYVPPYADKTARARVSVRVLASPLPYKKKFARKYLSRGTYDDTDGLVKKPKNDILSWKGNILYRYY</sequence>
<dbReference type="Proteomes" id="UP000005408">
    <property type="component" value="Unassembled WGS sequence"/>
</dbReference>